<evidence type="ECO:0008006" key="3">
    <source>
        <dbReference type="Google" id="ProtNLM"/>
    </source>
</evidence>
<evidence type="ECO:0000313" key="2">
    <source>
        <dbReference type="Proteomes" id="UP001049200"/>
    </source>
</evidence>
<comment type="caution">
    <text evidence="1">The sequence shown here is derived from an EMBL/GenBank/DDBJ whole genome shotgun (WGS) entry which is preliminary data.</text>
</comment>
<protein>
    <recommendedName>
        <fullName evidence="3">Helix-turn-helix domain-containing protein</fullName>
    </recommendedName>
</protein>
<proteinExistence type="predicted"/>
<dbReference type="Proteomes" id="UP001049200">
    <property type="component" value="Unassembled WGS sequence"/>
</dbReference>
<keyword evidence="2" id="KW-1185">Reference proteome</keyword>
<accession>A0ABS6QTA6</accession>
<dbReference type="RefSeq" id="WP_217872405.1">
    <property type="nucleotide sequence ID" value="NZ_JAHSTU010000005.1"/>
</dbReference>
<name>A0ABS6QTA6_9PSED</name>
<organism evidence="1 2">
    <name type="scientific">Pseudomonas azerbaijanoccidentalis</name>
    <dbReference type="NCBI Taxonomy" id="2842347"/>
    <lineage>
        <taxon>Bacteria</taxon>
        <taxon>Pseudomonadati</taxon>
        <taxon>Pseudomonadota</taxon>
        <taxon>Gammaproteobacteria</taxon>
        <taxon>Pseudomonadales</taxon>
        <taxon>Pseudomonadaceae</taxon>
        <taxon>Pseudomonas</taxon>
    </lineage>
</organism>
<gene>
    <name evidence="1" type="ORF">KVG88_19065</name>
</gene>
<evidence type="ECO:0000313" key="1">
    <source>
        <dbReference type="EMBL" id="MBV4522166.1"/>
    </source>
</evidence>
<reference evidence="1" key="1">
    <citation type="submission" date="2021-06" db="EMBL/GenBank/DDBJ databases">
        <title>Updating the genus Pseudomonas: Description of 43 new species and partition of the Pseudomonas putida group.</title>
        <authorList>
            <person name="Girard L."/>
            <person name="Lood C."/>
            <person name="Vandamme P."/>
            <person name="Rokni-Zadeh H."/>
            <person name="Van Noort V."/>
            <person name="Hofte M."/>
            <person name="Lavigne R."/>
            <person name="De Mot R."/>
        </authorList>
    </citation>
    <scope>NUCLEOTIDE SEQUENCE</scope>
    <source>
        <strain evidence="1">SWRI74</strain>
    </source>
</reference>
<dbReference type="EMBL" id="JAHSTU010000005">
    <property type="protein sequence ID" value="MBV4522166.1"/>
    <property type="molecule type" value="Genomic_DNA"/>
</dbReference>
<sequence length="138" mass="15397">MQRFHDTTKDPLPLQSPQHEIERANLERLTAAFLAAGGEIEQVGYRMSDAPATFTINAERSPVYAHLFAPAATSVEAIPVPNIPSDLDDRADQKEAALVMAAAALGDAPNWIARKLHMTEKRVRQIARDYHITFHKQR</sequence>